<dbReference type="PROSITE" id="PS50109">
    <property type="entry name" value="HIS_KIN"/>
    <property type="match status" value="1"/>
</dbReference>
<dbReference type="Proteomes" id="UP000256345">
    <property type="component" value="Unassembled WGS sequence"/>
</dbReference>
<dbReference type="SUPFAM" id="SSF47384">
    <property type="entry name" value="Homodimeric domain of signal transducing histidine kinase"/>
    <property type="match status" value="1"/>
</dbReference>
<dbReference type="CDD" id="cd00082">
    <property type="entry name" value="HisKA"/>
    <property type="match status" value="1"/>
</dbReference>
<dbReference type="SMART" id="SM00387">
    <property type="entry name" value="HATPase_c"/>
    <property type="match status" value="1"/>
</dbReference>
<keyword evidence="7" id="KW-0808">Transferase</keyword>
<dbReference type="Gene3D" id="3.30.565.10">
    <property type="entry name" value="Histidine kinase-like ATPase, C-terminal domain"/>
    <property type="match status" value="1"/>
</dbReference>
<feature type="domain" description="Histidine kinase" evidence="5">
    <location>
        <begin position="156"/>
        <end position="390"/>
    </location>
</feature>
<sequence length="407" mass="44587">MRTRANPAPESVLVVDDEPSLRTILSFIVQRTGAVPVLAPDAATARQLAAKHTFACALIDKNLPGENGLEFLKWLRSVQPGCNALIVTAYGNVDSAVEALRLGAFDYLLKPFEVDALAHRLKLALEQYRMRQEHERMQAMLVQADRLASLGLLAAGVVHEVNTPLAYVLSNLDWLEEEMPSLREGIQRQARESSGAELMALAARVKAVENTLRDIRDGAERVRDIARDVKAFARNPDDSSMLVDLREVLEAALKMALVHIRFRARVVRDYQDVPLVRANEARLAQVFLNLVVNAAQAIPEDGCEHEIRVRLWTGPNGEACAEVGDTGMGIPAENMAHLFEPFFTTKPSGEGTGLGLFICKSIVEAFEGTITVDSRLGEGTTFRLSLPPHVQTARATMPLEPVSAAAQ</sequence>
<proteinExistence type="predicted"/>
<dbReference type="Pfam" id="PF02518">
    <property type="entry name" value="HATPase_c"/>
    <property type="match status" value="1"/>
</dbReference>
<comment type="catalytic activity">
    <reaction evidence="1">
        <text>ATP + protein L-histidine = ADP + protein N-phospho-L-histidine.</text>
        <dbReference type="EC" id="2.7.13.3"/>
    </reaction>
</comment>
<dbReference type="InterPro" id="IPR036097">
    <property type="entry name" value="HisK_dim/P_sf"/>
</dbReference>
<dbReference type="SUPFAM" id="SSF52172">
    <property type="entry name" value="CheY-like"/>
    <property type="match status" value="1"/>
</dbReference>
<evidence type="ECO:0000259" key="5">
    <source>
        <dbReference type="PROSITE" id="PS50109"/>
    </source>
</evidence>
<dbReference type="KEGG" id="age:AA314_06151"/>
<dbReference type="InterPro" id="IPR005467">
    <property type="entry name" value="His_kinase_dom"/>
</dbReference>
<dbReference type="PRINTS" id="PR00344">
    <property type="entry name" value="BCTRLSENSOR"/>
</dbReference>
<feature type="modified residue" description="4-aspartylphosphate" evidence="4">
    <location>
        <position position="60"/>
    </location>
</feature>
<organism evidence="7 9">
    <name type="scientific">Archangium gephyra</name>
    <dbReference type="NCBI Taxonomy" id="48"/>
    <lineage>
        <taxon>Bacteria</taxon>
        <taxon>Pseudomonadati</taxon>
        <taxon>Myxococcota</taxon>
        <taxon>Myxococcia</taxon>
        <taxon>Myxococcales</taxon>
        <taxon>Cystobacterineae</taxon>
        <taxon>Archangiaceae</taxon>
        <taxon>Archangium</taxon>
    </lineage>
</organism>
<dbReference type="PANTHER" id="PTHR43065:SF50">
    <property type="entry name" value="HISTIDINE KINASE"/>
    <property type="match status" value="1"/>
</dbReference>
<dbReference type="EMBL" id="QUMU01000001">
    <property type="protein sequence ID" value="REG37407.1"/>
    <property type="molecule type" value="Genomic_DNA"/>
</dbReference>
<protein>
    <recommendedName>
        <fullName evidence="2">histidine kinase</fullName>
        <ecNumber evidence="2">2.7.13.3</ecNumber>
    </recommendedName>
</protein>
<dbReference type="PANTHER" id="PTHR43065">
    <property type="entry name" value="SENSOR HISTIDINE KINASE"/>
    <property type="match status" value="1"/>
</dbReference>
<keyword evidence="3 4" id="KW-0597">Phosphoprotein</keyword>
<dbReference type="PROSITE" id="PS50110">
    <property type="entry name" value="RESPONSE_REGULATORY"/>
    <property type="match status" value="1"/>
</dbReference>
<evidence type="ECO:0000313" key="10">
    <source>
        <dbReference type="Proteomes" id="UP000256345"/>
    </source>
</evidence>
<dbReference type="SMART" id="SM00448">
    <property type="entry name" value="REC"/>
    <property type="match status" value="1"/>
</dbReference>
<evidence type="ECO:0000313" key="8">
    <source>
        <dbReference type="EMBL" id="REG37407.1"/>
    </source>
</evidence>
<dbReference type="InterPro" id="IPR003661">
    <property type="entry name" value="HisK_dim/P_dom"/>
</dbReference>
<evidence type="ECO:0000313" key="9">
    <source>
        <dbReference type="Proteomes" id="UP000035579"/>
    </source>
</evidence>
<evidence type="ECO:0000313" key="7">
    <source>
        <dbReference type="EMBL" id="AKJ04525.1"/>
    </source>
</evidence>
<dbReference type="EC" id="2.7.13.3" evidence="2"/>
<name>A0AAC8QBC5_9BACT</name>
<reference evidence="7 9" key="1">
    <citation type="submission" date="2015-05" db="EMBL/GenBank/DDBJ databases">
        <title>Genome assembly of Archangium gephyra DSM 2261.</title>
        <authorList>
            <person name="Sharma G."/>
            <person name="Subramanian S."/>
        </authorList>
    </citation>
    <scope>NUCLEOTIDE SEQUENCE [LARGE SCALE GENOMIC DNA]</scope>
    <source>
        <strain evidence="7 9">DSM 2261</strain>
    </source>
</reference>
<evidence type="ECO:0000259" key="6">
    <source>
        <dbReference type="PROSITE" id="PS50110"/>
    </source>
</evidence>
<dbReference type="Proteomes" id="UP000035579">
    <property type="component" value="Chromosome"/>
</dbReference>
<dbReference type="RefSeq" id="WP_053066808.1">
    <property type="nucleotide sequence ID" value="NZ_CP011509.1"/>
</dbReference>
<dbReference type="InterPro" id="IPR001789">
    <property type="entry name" value="Sig_transdc_resp-reg_receiver"/>
</dbReference>
<dbReference type="Gene3D" id="3.40.50.2300">
    <property type="match status" value="1"/>
</dbReference>
<dbReference type="InterPro" id="IPR011006">
    <property type="entry name" value="CheY-like_superfamily"/>
</dbReference>
<dbReference type="SUPFAM" id="SSF55874">
    <property type="entry name" value="ATPase domain of HSP90 chaperone/DNA topoisomerase II/histidine kinase"/>
    <property type="match status" value="1"/>
</dbReference>
<feature type="domain" description="Response regulatory" evidence="6">
    <location>
        <begin position="11"/>
        <end position="125"/>
    </location>
</feature>
<reference evidence="8 10" key="2">
    <citation type="submission" date="2018-08" db="EMBL/GenBank/DDBJ databases">
        <title>Genomic Encyclopedia of Archaeal and Bacterial Type Strains, Phase II (KMG-II): from individual species to whole genera.</title>
        <authorList>
            <person name="Goeker M."/>
        </authorList>
    </citation>
    <scope>NUCLEOTIDE SEQUENCE [LARGE SCALE GENOMIC DNA]</scope>
    <source>
        <strain evidence="8 10">DSM 2261</strain>
    </source>
</reference>
<evidence type="ECO:0000256" key="3">
    <source>
        <dbReference type="ARBA" id="ARBA00022553"/>
    </source>
</evidence>
<keyword evidence="10" id="KW-1185">Reference proteome</keyword>
<gene>
    <name evidence="7" type="ORF">AA314_06151</name>
    <name evidence="8" type="ORF">ATI61_101391</name>
</gene>
<dbReference type="Gene3D" id="1.10.287.130">
    <property type="match status" value="1"/>
</dbReference>
<keyword evidence="7" id="KW-0418">Kinase</keyword>
<dbReference type="InterPro" id="IPR003594">
    <property type="entry name" value="HATPase_dom"/>
</dbReference>
<accession>A0AAC8QBC5</accession>
<dbReference type="GO" id="GO:0000155">
    <property type="term" value="F:phosphorelay sensor kinase activity"/>
    <property type="evidence" value="ECO:0007669"/>
    <property type="project" value="InterPro"/>
</dbReference>
<dbReference type="InterPro" id="IPR004358">
    <property type="entry name" value="Sig_transdc_His_kin-like_C"/>
</dbReference>
<dbReference type="InterPro" id="IPR036890">
    <property type="entry name" value="HATPase_C_sf"/>
</dbReference>
<evidence type="ECO:0000256" key="1">
    <source>
        <dbReference type="ARBA" id="ARBA00000085"/>
    </source>
</evidence>
<evidence type="ECO:0000256" key="2">
    <source>
        <dbReference type="ARBA" id="ARBA00012438"/>
    </source>
</evidence>
<dbReference type="Pfam" id="PF00072">
    <property type="entry name" value="Response_reg"/>
    <property type="match status" value="1"/>
</dbReference>
<dbReference type="EMBL" id="CP011509">
    <property type="protein sequence ID" value="AKJ04525.1"/>
    <property type="molecule type" value="Genomic_DNA"/>
</dbReference>
<dbReference type="AlphaFoldDB" id="A0AAC8QBC5"/>
<evidence type="ECO:0000256" key="4">
    <source>
        <dbReference type="PROSITE-ProRule" id="PRU00169"/>
    </source>
</evidence>